<dbReference type="AlphaFoldDB" id="A0A1I6XXX6"/>
<keyword evidence="5" id="KW-1185">Reference proteome</keyword>
<dbReference type="SMART" id="SM00360">
    <property type="entry name" value="RRM"/>
    <property type="match status" value="1"/>
</dbReference>
<dbReference type="InterPro" id="IPR000504">
    <property type="entry name" value="RRM_dom"/>
</dbReference>
<dbReference type="Gene3D" id="3.30.70.330">
    <property type="match status" value="1"/>
</dbReference>
<dbReference type="GO" id="GO:0003723">
    <property type="term" value="F:RNA binding"/>
    <property type="evidence" value="ECO:0007669"/>
    <property type="project" value="UniProtKB-KW"/>
</dbReference>
<dbReference type="InterPro" id="IPR012677">
    <property type="entry name" value="Nucleotide-bd_a/b_plait_sf"/>
</dbReference>
<sequence>MTNIFIANLDFGITSEDLKATFSQFGEVSYAHVVYDKKTKKSRGFGYVEMEDTDQAIAAIQALNGVEVNGRALDVKIASPKGSRPDTPKKPTKSFKDKPQRSFSNNTRDNSSREADGEQKRVMRPRRKRI</sequence>
<evidence type="ECO:0000259" key="3">
    <source>
        <dbReference type="PROSITE" id="PS50102"/>
    </source>
</evidence>
<evidence type="ECO:0000256" key="1">
    <source>
        <dbReference type="ARBA" id="ARBA00022884"/>
    </source>
</evidence>
<organism evidence="4 5">
    <name type="scientific">Lishizhenia tianjinensis</name>
    <dbReference type="NCBI Taxonomy" id="477690"/>
    <lineage>
        <taxon>Bacteria</taxon>
        <taxon>Pseudomonadati</taxon>
        <taxon>Bacteroidota</taxon>
        <taxon>Flavobacteriia</taxon>
        <taxon>Flavobacteriales</taxon>
        <taxon>Crocinitomicaceae</taxon>
        <taxon>Lishizhenia</taxon>
    </lineage>
</organism>
<dbReference type="InterPro" id="IPR052462">
    <property type="entry name" value="SLIRP/GR-RBP-like"/>
</dbReference>
<dbReference type="STRING" id="477690.SAMN05216474_0516"/>
<evidence type="ECO:0000256" key="2">
    <source>
        <dbReference type="SAM" id="MobiDB-lite"/>
    </source>
</evidence>
<dbReference type="EMBL" id="FPAS01000001">
    <property type="protein sequence ID" value="SFT42933.1"/>
    <property type="molecule type" value="Genomic_DNA"/>
</dbReference>
<feature type="region of interest" description="Disordered" evidence="2">
    <location>
        <begin position="76"/>
        <end position="130"/>
    </location>
</feature>
<evidence type="ECO:0000313" key="5">
    <source>
        <dbReference type="Proteomes" id="UP000236454"/>
    </source>
</evidence>
<name>A0A1I6XXX6_9FLAO</name>
<proteinExistence type="predicted"/>
<feature type="domain" description="RRM" evidence="3">
    <location>
        <begin position="2"/>
        <end position="80"/>
    </location>
</feature>
<dbReference type="Proteomes" id="UP000236454">
    <property type="component" value="Unassembled WGS sequence"/>
</dbReference>
<keyword evidence="1" id="KW-0694">RNA-binding</keyword>
<dbReference type="RefSeq" id="WP_090245996.1">
    <property type="nucleotide sequence ID" value="NZ_FPAS01000001.1"/>
</dbReference>
<protein>
    <submittedName>
        <fullName evidence="4">RNA recognition motif. (A.k.a. RRM, RBD, or RNP domain)</fullName>
    </submittedName>
</protein>
<feature type="compositionally biased region" description="Basic and acidic residues" evidence="2">
    <location>
        <begin position="83"/>
        <end position="100"/>
    </location>
</feature>
<accession>A0A1I6XXX6</accession>
<dbReference type="PANTHER" id="PTHR48027">
    <property type="entry name" value="HETEROGENEOUS NUCLEAR RIBONUCLEOPROTEIN 87F-RELATED"/>
    <property type="match status" value="1"/>
</dbReference>
<dbReference type="InterPro" id="IPR035979">
    <property type="entry name" value="RBD_domain_sf"/>
</dbReference>
<dbReference type="OrthoDB" id="9798855at2"/>
<reference evidence="4 5" key="1">
    <citation type="submission" date="2016-10" db="EMBL/GenBank/DDBJ databases">
        <authorList>
            <person name="de Groot N.N."/>
        </authorList>
    </citation>
    <scope>NUCLEOTIDE SEQUENCE [LARGE SCALE GENOMIC DNA]</scope>
    <source>
        <strain evidence="4 5">CGMCC 1.7005</strain>
    </source>
</reference>
<evidence type="ECO:0000313" key="4">
    <source>
        <dbReference type="EMBL" id="SFT42933.1"/>
    </source>
</evidence>
<dbReference type="Pfam" id="PF00076">
    <property type="entry name" value="RRM_1"/>
    <property type="match status" value="1"/>
</dbReference>
<dbReference type="PROSITE" id="PS50102">
    <property type="entry name" value="RRM"/>
    <property type="match status" value="1"/>
</dbReference>
<gene>
    <name evidence="4" type="ORF">SAMN05216474_0516</name>
</gene>
<feature type="compositionally biased region" description="Basic and acidic residues" evidence="2">
    <location>
        <begin position="110"/>
        <end position="121"/>
    </location>
</feature>
<dbReference type="SUPFAM" id="SSF54928">
    <property type="entry name" value="RNA-binding domain, RBD"/>
    <property type="match status" value="1"/>
</dbReference>